<evidence type="ECO:0000313" key="4">
    <source>
        <dbReference type="Proteomes" id="UP000044625"/>
    </source>
</evidence>
<sequence length="96" mass="11330">MKKAKHEKSLWVILVVASLIYLLIPPYLLAYFFKLYNLNPFHIAPLPHFNPFRNERGIPLSQTFSYLLFICLILNIVIGLLATIFYRIFFHSDDNE</sequence>
<reference evidence="5" key="2">
    <citation type="submission" date="2015-03" db="EMBL/GenBank/DDBJ databases">
        <authorList>
            <consortium name="Pathogen Informatics"/>
        </authorList>
    </citation>
    <scope>NUCLEOTIDE SEQUENCE [LARGE SCALE GENOMIC DNA]</scope>
    <source>
        <strain evidence="5">A125KOH2</strain>
    </source>
</reference>
<keyword evidence="1" id="KW-1133">Transmembrane helix</keyword>
<dbReference type="Proteomes" id="UP000044625">
    <property type="component" value="Unassembled WGS sequence"/>
</dbReference>
<evidence type="ECO:0000313" key="3">
    <source>
        <dbReference type="EMBL" id="CRY68549.1"/>
    </source>
</evidence>
<protein>
    <submittedName>
        <fullName evidence="2">Uncharacterized protein</fullName>
    </submittedName>
</protein>
<evidence type="ECO:0000256" key="1">
    <source>
        <dbReference type="SAM" id="Phobius"/>
    </source>
</evidence>
<keyword evidence="1" id="KW-0812">Transmembrane</keyword>
<keyword evidence="1" id="KW-0472">Membrane</keyword>
<dbReference type="AlphaFoldDB" id="A0A0T9Q2R6"/>
<accession>A0A0T9Q2R6</accession>
<gene>
    <name evidence="2" type="ORF">ERS008529_02501</name>
    <name evidence="3" type="ORF">ERS137968_03664</name>
</gene>
<keyword evidence="4" id="KW-1185">Reference proteome</keyword>
<reference evidence="2" key="1">
    <citation type="submission" date="2015-03" db="EMBL/GenBank/DDBJ databases">
        <authorList>
            <person name="Murphy D."/>
        </authorList>
    </citation>
    <scope>NUCLEOTIDE SEQUENCE [LARGE SCALE GENOMIC DNA]</scope>
    <source>
        <strain evidence="2">A125KOH2</strain>
    </source>
</reference>
<name>A0A0T9Q2R6_9GAMM</name>
<dbReference type="STRING" id="1288385.ERS137968_03664"/>
<feature type="transmembrane region" description="Helical" evidence="1">
    <location>
        <begin position="12"/>
        <end position="33"/>
    </location>
</feature>
<dbReference type="EMBL" id="CWJL01000022">
    <property type="protein sequence ID" value="CRY68549.1"/>
    <property type="molecule type" value="Genomic_DNA"/>
</dbReference>
<feature type="transmembrane region" description="Helical" evidence="1">
    <location>
        <begin position="66"/>
        <end position="90"/>
    </location>
</feature>
<organism evidence="2 5">
    <name type="scientific">Yersinia pekkanenii</name>
    <dbReference type="NCBI Taxonomy" id="1288385"/>
    <lineage>
        <taxon>Bacteria</taxon>
        <taxon>Pseudomonadati</taxon>
        <taxon>Pseudomonadota</taxon>
        <taxon>Gammaproteobacteria</taxon>
        <taxon>Enterobacterales</taxon>
        <taxon>Yersiniaceae</taxon>
        <taxon>Yersinia</taxon>
    </lineage>
</organism>
<evidence type="ECO:0000313" key="5">
    <source>
        <dbReference type="Proteomes" id="UP000045840"/>
    </source>
</evidence>
<reference evidence="3 4" key="3">
    <citation type="submission" date="2015-03" db="EMBL/GenBank/DDBJ databases">
        <authorList>
            <consortium name="Pathogen Informatics"/>
            <person name="Murphy D."/>
        </authorList>
    </citation>
    <scope>NUCLEOTIDE SEQUENCE [LARGE SCALE GENOMIC DNA]</scope>
    <source>
        <strain evidence="4">type strain: CIP110230</strain>
        <strain evidence="3">Type strain: CIP110230</strain>
    </source>
</reference>
<evidence type="ECO:0000313" key="2">
    <source>
        <dbReference type="EMBL" id="CNH93123.1"/>
    </source>
</evidence>
<dbReference type="EMBL" id="CQAZ01000021">
    <property type="protein sequence ID" value="CNH93123.1"/>
    <property type="molecule type" value="Genomic_DNA"/>
</dbReference>
<proteinExistence type="predicted"/>
<dbReference type="Proteomes" id="UP000045840">
    <property type="component" value="Unassembled WGS sequence"/>
</dbReference>